<accession>A0AAW1QMW4</accession>
<feature type="transmembrane region" description="Helical" evidence="1">
    <location>
        <begin position="44"/>
        <end position="63"/>
    </location>
</feature>
<evidence type="ECO:0000256" key="1">
    <source>
        <dbReference type="SAM" id="Phobius"/>
    </source>
</evidence>
<dbReference type="EMBL" id="JALJOU010000083">
    <property type="protein sequence ID" value="KAK9822811.1"/>
    <property type="molecule type" value="Genomic_DNA"/>
</dbReference>
<evidence type="ECO:0000313" key="2">
    <source>
        <dbReference type="EMBL" id="KAK9822811.1"/>
    </source>
</evidence>
<name>A0AAW1QMW4_9CHLO</name>
<keyword evidence="3" id="KW-1185">Reference proteome</keyword>
<sequence>MRTAALDSSATLAVTQQGIAFVVVALAEANFARSQLPESMSGRPSLVLVGLSCAAVLAGVALVNVGQGGLGLAVGTGGSGLLLVQAVQRTISVPDDPQNWPGPKVGARSS</sequence>
<keyword evidence="1" id="KW-0472">Membrane</keyword>
<comment type="caution">
    <text evidence="2">The sequence shown here is derived from an EMBL/GenBank/DDBJ whole genome shotgun (WGS) entry which is preliminary data.</text>
</comment>
<reference evidence="2 3" key="1">
    <citation type="journal article" date="2024" name="Nat. Commun.">
        <title>Phylogenomics reveals the evolutionary origins of lichenization in chlorophyte algae.</title>
        <authorList>
            <person name="Puginier C."/>
            <person name="Libourel C."/>
            <person name="Otte J."/>
            <person name="Skaloud P."/>
            <person name="Haon M."/>
            <person name="Grisel S."/>
            <person name="Petersen M."/>
            <person name="Berrin J.G."/>
            <person name="Delaux P.M."/>
            <person name="Dal Grande F."/>
            <person name="Keller J."/>
        </authorList>
    </citation>
    <scope>NUCLEOTIDE SEQUENCE [LARGE SCALE GENOMIC DNA]</scope>
    <source>
        <strain evidence="2 3">SAG 245.80</strain>
    </source>
</reference>
<dbReference type="Proteomes" id="UP001445335">
    <property type="component" value="Unassembled WGS sequence"/>
</dbReference>
<evidence type="ECO:0000313" key="3">
    <source>
        <dbReference type="Proteomes" id="UP001445335"/>
    </source>
</evidence>
<proteinExistence type="predicted"/>
<keyword evidence="1" id="KW-1133">Transmembrane helix</keyword>
<feature type="transmembrane region" description="Helical" evidence="1">
    <location>
        <begin position="12"/>
        <end position="32"/>
    </location>
</feature>
<organism evidence="2 3">
    <name type="scientific">Elliptochloris bilobata</name>
    <dbReference type="NCBI Taxonomy" id="381761"/>
    <lineage>
        <taxon>Eukaryota</taxon>
        <taxon>Viridiplantae</taxon>
        <taxon>Chlorophyta</taxon>
        <taxon>core chlorophytes</taxon>
        <taxon>Trebouxiophyceae</taxon>
        <taxon>Trebouxiophyceae incertae sedis</taxon>
        <taxon>Elliptochloris clade</taxon>
        <taxon>Elliptochloris</taxon>
    </lineage>
</organism>
<dbReference type="AlphaFoldDB" id="A0AAW1QMW4"/>
<protein>
    <submittedName>
        <fullName evidence="2">Uncharacterized protein</fullName>
    </submittedName>
</protein>
<keyword evidence="1" id="KW-0812">Transmembrane</keyword>
<gene>
    <name evidence="2" type="ORF">WJX81_002212</name>
</gene>